<accession>A0AAD4V0P9</accession>
<dbReference type="Gene3D" id="3.10.20.370">
    <property type="match status" value="1"/>
</dbReference>
<evidence type="ECO:0000313" key="2">
    <source>
        <dbReference type="EMBL" id="KAI5316173.1"/>
    </source>
</evidence>
<dbReference type="SUPFAM" id="SSF56672">
    <property type="entry name" value="DNA/RNA polymerases"/>
    <property type="match status" value="1"/>
</dbReference>
<dbReference type="Pfam" id="PF17919">
    <property type="entry name" value="RT_RNaseH_2"/>
    <property type="match status" value="1"/>
</dbReference>
<protein>
    <recommendedName>
        <fullName evidence="1">Reverse transcriptase/retrotransposon-derived protein RNase H-like domain-containing protein</fullName>
    </recommendedName>
</protein>
<organism evidence="2 3">
    <name type="scientific">Prunus dulcis</name>
    <name type="common">Almond</name>
    <name type="synonym">Amygdalus dulcis</name>
    <dbReference type="NCBI Taxonomy" id="3755"/>
    <lineage>
        <taxon>Eukaryota</taxon>
        <taxon>Viridiplantae</taxon>
        <taxon>Streptophyta</taxon>
        <taxon>Embryophyta</taxon>
        <taxon>Tracheophyta</taxon>
        <taxon>Spermatophyta</taxon>
        <taxon>Magnoliopsida</taxon>
        <taxon>eudicotyledons</taxon>
        <taxon>Gunneridae</taxon>
        <taxon>Pentapetalae</taxon>
        <taxon>rosids</taxon>
        <taxon>fabids</taxon>
        <taxon>Rosales</taxon>
        <taxon>Rosaceae</taxon>
        <taxon>Amygdaloideae</taxon>
        <taxon>Amygdaleae</taxon>
        <taxon>Prunus</taxon>
    </lineage>
</organism>
<evidence type="ECO:0000259" key="1">
    <source>
        <dbReference type="Pfam" id="PF17919"/>
    </source>
</evidence>
<keyword evidence="3" id="KW-1185">Reference proteome</keyword>
<comment type="caution">
    <text evidence="2">The sequence shown here is derived from an EMBL/GenBank/DDBJ whole genome shotgun (WGS) entry which is preliminary data.</text>
</comment>
<sequence>MVEDVLVQAQKHNGWIPKYEDLPTVSDETTSSREKTPRCELKPLPAGLKYAFLGEDETYPVVISSKLELLNDSMLRKVLIDHRTAIGWTLFDIKGIIYPISDSKWVSPTQVVLKKSGVTVVENDNGEMPPDWSMPFEIMCDASNGAIGAVIRQRKDKEPVVISYASRTLNSAQKNYTTTEKELLAIVFALEKFRSYPASLDLAR</sequence>
<proteinExistence type="predicted"/>
<dbReference type="EMBL" id="JAJFAZ020000008">
    <property type="protein sequence ID" value="KAI5316173.1"/>
    <property type="molecule type" value="Genomic_DNA"/>
</dbReference>
<feature type="domain" description="Reverse transcriptase/retrotransposon-derived protein RNase H-like" evidence="1">
    <location>
        <begin position="129"/>
        <end position="196"/>
    </location>
</feature>
<dbReference type="PANTHER" id="PTHR34072">
    <property type="entry name" value="ENZYMATIC POLYPROTEIN-RELATED"/>
    <property type="match status" value="1"/>
</dbReference>
<dbReference type="InterPro" id="IPR043502">
    <property type="entry name" value="DNA/RNA_pol_sf"/>
</dbReference>
<dbReference type="Proteomes" id="UP001054821">
    <property type="component" value="Chromosome 8"/>
</dbReference>
<dbReference type="FunFam" id="3.10.20.370:FF:000001">
    <property type="entry name" value="Retrovirus-related Pol polyprotein from transposon 17.6-like protein"/>
    <property type="match status" value="1"/>
</dbReference>
<dbReference type="InterPro" id="IPR041577">
    <property type="entry name" value="RT_RNaseH_2"/>
</dbReference>
<reference evidence="2 3" key="1">
    <citation type="journal article" date="2022" name="G3 (Bethesda)">
        <title>Whole-genome sequence and methylome profiling of the almond [Prunus dulcis (Mill.) D.A. Webb] cultivar 'Nonpareil'.</title>
        <authorList>
            <person name="D'Amico-Willman K.M."/>
            <person name="Ouma W.Z."/>
            <person name="Meulia T."/>
            <person name="Sideli G.M."/>
            <person name="Gradziel T.M."/>
            <person name="Fresnedo-Ramirez J."/>
        </authorList>
    </citation>
    <scope>NUCLEOTIDE SEQUENCE [LARGE SCALE GENOMIC DNA]</scope>
    <source>
        <strain evidence="2">Clone GOH B32 T37-40</strain>
    </source>
</reference>
<dbReference type="PANTHER" id="PTHR34072:SF57">
    <property type="entry name" value="RNA-DIRECTED DNA POLYMERASE"/>
    <property type="match status" value="1"/>
</dbReference>
<name>A0AAD4V0P9_PRUDU</name>
<evidence type="ECO:0000313" key="3">
    <source>
        <dbReference type="Proteomes" id="UP001054821"/>
    </source>
</evidence>
<gene>
    <name evidence="2" type="ORF">L3X38_045349</name>
</gene>
<dbReference type="AlphaFoldDB" id="A0AAD4V0P9"/>